<dbReference type="GO" id="GO:0005524">
    <property type="term" value="F:ATP binding"/>
    <property type="evidence" value="ECO:0007669"/>
    <property type="project" value="UniProtKB-UniRule"/>
</dbReference>
<dbReference type="PROSITE" id="PS00867">
    <property type="entry name" value="CPSASE_2"/>
    <property type="match status" value="1"/>
</dbReference>
<evidence type="ECO:0000256" key="7">
    <source>
        <dbReference type="ARBA" id="ARBA00022741"/>
    </source>
</evidence>
<dbReference type="SUPFAM" id="SSF56059">
    <property type="entry name" value="Glutathione synthetase ATP-binding domain-like"/>
    <property type="match status" value="1"/>
</dbReference>
<evidence type="ECO:0000256" key="2">
    <source>
        <dbReference type="ARBA" id="ARBA00003761"/>
    </source>
</evidence>
<evidence type="ECO:0000256" key="10">
    <source>
        <dbReference type="ARBA" id="ARBA00033786"/>
    </source>
</evidence>
<evidence type="ECO:0000313" key="17">
    <source>
        <dbReference type="Proteomes" id="UP000267187"/>
    </source>
</evidence>
<evidence type="ECO:0000259" key="13">
    <source>
        <dbReference type="PROSITE" id="PS50968"/>
    </source>
</evidence>
<dbReference type="PANTHER" id="PTHR18866:SF33">
    <property type="entry name" value="METHYLCROTONOYL-COA CARBOXYLASE SUBUNIT ALPHA, MITOCHONDRIAL-RELATED"/>
    <property type="match status" value="1"/>
</dbReference>
<comment type="cofactor">
    <cofactor evidence="1">
        <name>biotin</name>
        <dbReference type="ChEBI" id="CHEBI:57586"/>
    </cofactor>
</comment>
<comment type="catalytic activity">
    <reaction evidence="11">
        <text>N(6)-biotinyl-L-lysyl-[protein] + hydrogencarbonate + ATP = N(6)-carboxybiotinyl-L-lysyl-[protein] + ADP + phosphate + H(+)</text>
        <dbReference type="Rhea" id="RHEA:13501"/>
        <dbReference type="Rhea" id="RHEA-COMP:10505"/>
        <dbReference type="Rhea" id="RHEA-COMP:10506"/>
        <dbReference type="ChEBI" id="CHEBI:15378"/>
        <dbReference type="ChEBI" id="CHEBI:17544"/>
        <dbReference type="ChEBI" id="CHEBI:30616"/>
        <dbReference type="ChEBI" id="CHEBI:43474"/>
        <dbReference type="ChEBI" id="CHEBI:83144"/>
        <dbReference type="ChEBI" id="CHEBI:83145"/>
        <dbReference type="ChEBI" id="CHEBI:456216"/>
        <dbReference type="EC" id="6.3.4.14"/>
    </reaction>
</comment>
<dbReference type="InterPro" id="IPR011761">
    <property type="entry name" value="ATP-grasp"/>
</dbReference>
<dbReference type="CDD" id="cd06850">
    <property type="entry name" value="biotinyl_domain"/>
    <property type="match status" value="1"/>
</dbReference>
<keyword evidence="9" id="KW-0092">Biotin</keyword>
<keyword evidence="8 12" id="KW-0067">ATP-binding</keyword>
<dbReference type="FunFam" id="3.30.470.20:FF:000028">
    <property type="entry name" value="Methylcrotonoyl-CoA carboxylase subunit alpha, mitochondrial"/>
    <property type="match status" value="1"/>
</dbReference>
<dbReference type="PROSITE" id="PS00866">
    <property type="entry name" value="CPSASE_1"/>
    <property type="match status" value="1"/>
</dbReference>
<accession>A0A3M0AJT8</accession>
<dbReference type="Pfam" id="PF02786">
    <property type="entry name" value="CPSase_L_D2"/>
    <property type="match status" value="1"/>
</dbReference>
<comment type="subunit">
    <text evidence="4">Acetyl-CoA carboxylase is a heterohexamer of biotin carboxyl carrier protein, biotin carboxylase and the two subunits of carboxyl transferase in a 2:2 complex.</text>
</comment>
<dbReference type="Pfam" id="PF00364">
    <property type="entry name" value="Biotin_lipoyl"/>
    <property type="match status" value="1"/>
</dbReference>
<dbReference type="Pfam" id="PF00289">
    <property type="entry name" value="Biotin_carb_N"/>
    <property type="match status" value="1"/>
</dbReference>
<dbReference type="PROSITE" id="PS50979">
    <property type="entry name" value="BC"/>
    <property type="match status" value="1"/>
</dbReference>
<feature type="domain" description="ATP-grasp" evidence="14">
    <location>
        <begin position="120"/>
        <end position="317"/>
    </location>
</feature>
<evidence type="ECO:0000256" key="11">
    <source>
        <dbReference type="ARBA" id="ARBA00048600"/>
    </source>
</evidence>
<keyword evidence="7 12" id="KW-0547">Nucleotide-binding</keyword>
<comment type="function">
    <text evidence="2">This protein is a component of the acetyl coenzyme A carboxylase complex; first, biotin carboxylase catalyzes the carboxylation of the carrier protein and then the transcarboxylase transfers the carboxyl group to form malonyl-CoA.</text>
</comment>
<feature type="domain" description="Lipoyl-binding" evidence="13">
    <location>
        <begin position="547"/>
        <end position="622"/>
    </location>
</feature>
<dbReference type="InterPro" id="IPR005482">
    <property type="entry name" value="Biotin_COase_C"/>
</dbReference>
<dbReference type="Gene3D" id="3.30.470.20">
    <property type="entry name" value="ATP-grasp fold, B domain"/>
    <property type="match status" value="1"/>
</dbReference>
<dbReference type="Gene3D" id="2.40.50.100">
    <property type="match status" value="1"/>
</dbReference>
<evidence type="ECO:0000259" key="14">
    <source>
        <dbReference type="PROSITE" id="PS50975"/>
    </source>
</evidence>
<dbReference type="Proteomes" id="UP000267187">
    <property type="component" value="Unassembled WGS sequence"/>
</dbReference>
<protein>
    <recommendedName>
        <fullName evidence="5">Biotin carboxylase</fullName>
    </recommendedName>
    <alternativeName>
        <fullName evidence="10">Acetyl-coenzyme A carboxylase biotin carboxylase subunit A</fullName>
    </alternativeName>
</protein>
<dbReference type="FunFam" id="3.30.1490.20:FF:000003">
    <property type="entry name" value="acetyl-CoA carboxylase isoform X1"/>
    <property type="match status" value="1"/>
</dbReference>
<dbReference type="RefSeq" id="WP_121877072.1">
    <property type="nucleotide sequence ID" value="NZ_REFJ01000004.1"/>
</dbReference>
<dbReference type="SMART" id="SM01209">
    <property type="entry name" value="GARS_A"/>
    <property type="match status" value="1"/>
</dbReference>
<evidence type="ECO:0000256" key="3">
    <source>
        <dbReference type="ARBA" id="ARBA00004956"/>
    </source>
</evidence>
<dbReference type="GO" id="GO:0004075">
    <property type="term" value="F:biotin carboxylase activity"/>
    <property type="evidence" value="ECO:0007669"/>
    <property type="project" value="UniProtKB-EC"/>
</dbReference>
<dbReference type="InterPro" id="IPR005481">
    <property type="entry name" value="BC-like_N"/>
</dbReference>
<dbReference type="InterPro" id="IPR001882">
    <property type="entry name" value="Biotin_BS"/>
</dbReference>
<evidence type="ECO:0000256" key="1">
    <source>
        <dbReference type="ARBA" id="ARBA00001953"/>
    </source>
</evidence>
<sequence>MINRLLIANRGEIAVRIMKTAQAQGIECFAIYSFADRNAQHVRQADQALALNGASLGESYLNIEQIIALASAHNIDAIHPGYGFLSENDAFAERCAQANIRFVGPPPSAIQAMGSKSKAKQIMEAANVPLLPGYHGDKDDAELLKKAAKQMGFPVLLKASAGGGGKGMRVVDSESQFADGLAAAKREAEHAFGSSHMIIEKFLAHARHIEVQVFCDSHHNGVYLFERDCSIQRRHQKVVEEAPALGVDEALRKAMGEAAVRAAQAIGYVGAGTVEFLLGEDGDFYFMEMNTRLQVEHPVTEAITGEDLVSWQLTVAEDKPLPKLQDELSINGHAIEVRLYAENPQRGFLPSTGRIALLEWPNGVRIDAGVVGGDTITPLYDPMIAKLIVHGSSRDDTIQRIQSALADTHILGIHSNTQLLRQICAHADFVRGGVSTTWLDERLADLLEHTALPLDIKEHAVASILRNISNAKECQSTWHQHDDFRLGNDTRNYHFDVEGTAISLSLASAKTHLSTAPAYQVVRDHDAYWVHGSGLELRITPFHPARAQTAKSSGAISAPMSGSVIEICCQDGDKVKAGDKLISIEAMKMEHALYAPVDGVVVGAGLAVGDSVNDDQLLLTVEELNHA</sequence>
<dbReference type="SUPFAM" id="SSF52440">
    <property type="entry name" value="PreATP-grasp domain"/>
    <property type="match status" value="1"/>
</dbReference>
<evidence type="ECO:0000313" key="16">
    <source>
        <dbReference type="EMBL" id="RMA79312.1"/>
    </source>
</evidence>
<dbReference type="InterPro" id="IPR011764">
    <property type="entry name" value="Biotin_carboxylation_dom"/>
</dbReference>
<dbReference type="Pfam" id="PF02785">
    <property type="entry name" value="Biotin_carb_C"/>
    <property type="match status" value="1"/>
</dbReference>
<keyword evidence="6" id="KW-0436">Ligase</keyword>
<dbReference type="InterPro" id="IPR000089">
    <property type="entry name" value="Biotin_lipoyl"/>
</dbReference>
<comment type="pathway">
    <text evidence="3">Lipid metabolism; malonyl-CoA biosynthesis; malonyl-CoA from acetyl-CoA: step 1/1.</text>
</comment>
<dbReference type="AlphaFoldDB" id="A0A3M0AJT8"/>
<dbReference type="PROSITE" id="PS50968">
    <property type="entry name" value="BIOTINYL_LIPOYL"/>
    <property type="match status" value="1"/>
</dbReference>
<dbReference type="OrthoDB" id="9763189at2"/>
<organism evidence="16 17">
    <name type="scientific">Umboniibacter marinipuniceus</name>
    <dbReference type="NCBI Taxonomy" id="569599"/>
    <lineage>
        <taxon>Bacteria</taxon>
        <taxon>Pseudomonadati</taxon>
        <taxon>Pseudomonadota</taxon>
        <taxon>Gammaproteobacteria</taxon>
        <taxon>Cellvibrionales</taxon>
        <taxon>Cellvibrionaceae</taxon>
        <taxon>Umboniibacter</taxon>
    </lineage>
</organism>
<dbReference type="PANTHER" id="PTHR18866">
    <property type="entry name" value="CARBOXYLASE:PYRUVATE/ACETYL-COA/PROPIONYL-COA CARBOXYLASE"/>
    <property type="match status" value="1"/>
</dbReference>
<dbReference type="SMART" id="SM00878">
    <property type="entry name" value="Biotin_carb_C"/>
    <property type="match status" value="1"/>
</dbReference>
<dbReference type="EMBL" id="REFJ01000004">
    <property type="protein sequence ID" value="RMA79312.1"/>
    <property type="molecule type" value="Genomic_DNA"/>
</dbReference>
<keyword evidence="17" id="KW-1185">Reference proteome</keyword>
<evidence type="ECO:0000256" key="8">
    <source>
        <dbReference type="ARBA" id="ARBA00022840"/>
    </source>
</evidence>
<dbReference type="PROSITE" id="PS50975">
    <property type="entry name" value="ATP_GRASP"/>
    <property type="match status" value="1"/>
</dbReference>
<gene>
    <name evidence="16" type="ORF">DFR27_1752</name>
</gene>
<dbReference type="GO" id="GO:0046872">
    <property type="term" value="F:metal ion binding"/>
    <property type="evidence" value="ECO:0007669"/>
    <property type="project" value="InterPro"/>
</dbReference>
<comment type="caution">
    <text evidence="16">The sequence shown here is derived from an EMBL/GenBank/DDBJ whole genome shotgun (WGS) entry which is preliminary data.</text>
</comment>
<evidence type="ECO:0000256" key="5">
    <source>
        <dbReference type="ARBA" id="ARBA00017242"/>
    </source>
</evidence>
<feature type="domain" description="Biotin carboxylation" evidence="15">
    <location>
        <begin position="1"/>
        <end position="444"/>
    </location>
</feature>
<dbReference type="SUPFAM" id="SSF51230">
    <property type="entry name" value="Single hybrid motif"/>
    <property type="match status" value="1"/>
</dbReference>
<evidence type="ECO:0000256" key="6">
    <source>
        <dbReference type="ARBA" id="ARBA00022598"/>
    </source>
</evidence>
<dbReference type="InterPro" id="IPR011053">
    <property type="entry name" value="Single_hybrid_motif"/>
</dbReference>
<dbReference type="FunFam" id="3.40.50.20:FF:000010">
    <property type="entry name" value="Propionyl-CoA carboxylase subunit alpha"/>
    <property type="match status" value="1"/>
</dbReference>
<evidence type="ECO:0000259" key="15">
    <source>
        <dbReference type="PROSITE" id="PS50979"/>
    </source>
</evidence>
<dbReference type="InterPro" id="IPR011054">
    <property type="entry name" value="Rudment_hybrid_motif"/>
</dbReference>
<evidence type="ECO:0000256" key="4">
    <source>
        <dbReference type="ARBA" id="ARBA00011750"/>
    </source>
</evidence>
<evidence type="ECO:0000256" key="9">
    <source>
        <dbReference type="ARBA" id="ARBA00023267"/>
    </source>
</evidence>
<reference evidence="16 17" key="1">
    <citation type="submission" date="2018-10" db="EMBL/GenBank/DDBJ databases">
        <title>Genomic Encyclopedia of Type Strains, Phase IV (KMG-IV): sequencing the most valuable type-strain genomes for metagenomic binning, comparative biology and taxonomic classification.</title>
        <authorList>
            <person name="Goeker M."/>
        </authorList>
    </citation>
    <scope>NUCLEOTIDE SEQUENCE [LARGE SCALE GENOMIC DNA]</scope>
    <source>
        <strain evidence="16 17">DSM 25080</strain>
    </source>
</reference>
<dbReference type="SUPFAM" id="SSF51246">
    <property type="entry name" value="Rudiment single hybrid motif"/>
    <property type="match status" value="1"/>
</dbReference>
<dbReference type="InterPro" id="IPR050856">
    <property type="entry name" value="Biotin_carboxylase_complex"/>
</dbReference>
<dbReference type="PROSITE" id="PS00188">
    <property type="entry name" value="BIOTIN"/>
    <property type="match status" value="1"/>
</dbReference>
<evidence type="ECO:0000256" key="12">
    <source>
        <dbReference type="PROSITE-ProRule" id="PRU00409"/>
    </source>
</evidence>
<dbReference type="InterPro" id="IPR005479">
    <property type="entry name" value="CPAse_ATP-bd"/>
</dbReference>
<name>A0A3M0AJT8_9GAMM</name>
<dbReference type="InterPro" id="IPR016185">
    <property type="entry name" value="PreATP-grasp_dom_sf"/>
</dbReference>
<proteinExistence type="predicted"/>